<dbReference type="GO" id="GO:0048364">
    <property type="term" value="P:root development"/>
    <property type="evidence" value="ECO:0007669"/>
    <property type="project" value="InterPro"/>
</dbReference>
<dbReference type="PANTHER" id="PTHR33070:SF120">
    <property type="entry name" value="EXPRESSED PROTEIN"/>
    <property type="match status" value="1"/>
</dbReference>
<dbReference type="Proteomes" id="UP001231189">
    <property type="component" value="Unassembled WGS sequence"/>
</dbReference>
<name>A0AAD8W849_LOLMU</name>
<dbReference type="InterPro" id="IPR004320">
    <property type="entry name" value="BPS1_pln"/>
</dbReference>
<sequence length="309" mass="34665">MLMLLQRIGPLLATNRACCVIFFLPNGLCQQNSFCFLTINRVLQWLSTNRVQCSSLILHFRQKNIISLSIRNMACHQRSASLPSIPHSSVSKVEIELQDLKSCISSPSPTMDIVCGGFTRLGDIYNCIEEIMSLPSNKVGFSFPQNKKMVEEELERSLVLIDLCNTMQENLANLKLSTQELQLVVKRGDDTDVQLKVGSFVRLAKQAQKPFKKITSSKATAADCRLVRLLAEAREMSVSLLESTSHLLPKQFTTTKGSKWSLLQKRKVVCEEEQLQALEQSMGGLANGAEFLFRRLIQSRVLLLNILSS</sequence>
<protein>
    <submittedName>
        <fullName evidence="1">Uncharacterized protein</fullName>
    </submittedName>
</protein>
<reference evidence="1" key="1">
    <citation type="submission" date="2023-07" db="EMBL/GenBank/DDBJ databases">
        <title>A chromosome-level genome assembly of Lolium multiflorum.</title>
        <authorList>
            <person name="Chen Y."/>
            <person name="Copetti D."/>
            <person name="Kolliker R."/>
            <person name="Studer B."/>
        </authorList>
    </citation>
    <scope>NUCLEOTIDE SEQUENCE</scope>
    <source>
        <strain evidence="1">02402/16</strain>
        <tissue evidence="1">Leaf</tissue>
    </source>
</reference>
<accession>A0AAD8W849</accession>
<gene>
    <name evidence="1" type="ORF">QYE76_064861</name>
</gene>
<evidence type="ECO:0000313" key="2">
    <source>
        <dbReference type="Proteomes" id="UP001231189"/>
    </source>
</evidence>
<proteinExistence type="predicted"/>
<dbReference type="Pfam" id="PF03087">
    <property type="entry name" value="BPS1"/>
    <property type="match status" value="1"/>
</dbReference>
<comment type="caution">
    <text evidence="1">The sequence shown here is derived from an EMBL/GenBank/DDBJ whole genome shotgun (WGS) entry which is preliminary data.</text>
</comment>
<dbReference type="GO" id="GO:0048367">
    <property type="term" value="P:shoot system development"/>
    <property type="evidence" value="ECO:0007669"/>
    <property type="project" value="InterPro"/>
</dbReference>
<dbReference type="AlphaFoldDB" id="A0AAD8W849"/>
<organism evidence="1 2">
    <name type="scientific">Lolium multiflorum</name>
    <name type="common">Italian ryegrass</name>
    <name type="synonym">Lolium perenne subsp. multiflorum</name>
    <dbReference type="NCBI Taxonomy" id="4521"/>
    <lineage>
        <taxon>Eukaryota</taxon>
        <taxon>Viridiplantae</taxon>
        <taxon>Streptophyta</taxon>
        <taxon>Embryophyta</taxon>
        <taxon>Tracheophyta</taxon>
        <taxon>Spermatophyta</taxon>
        <taxon>Magnoliopsida</taxon>
        <taxon>Liliopsida</taxon>
        <taxon>Poales</taxon>
        <taxon>Poaceae</taxon>
        <taxon>BOP clade</taxon>
        <taxon>Pooideae</taxon>
        <taxon>Poodae</taxon>
        <taxon>Poeae</taxon>
        <taxon>Poeae Chloroplast Group 2 (Poeae type)</taxon>
        <taxon>Loliodinae</taxon>
        <taxon>Loliinae</taxon>
        <taxon>Lolium</taxon>
    </lineage>
</organism>
<dbReference type="EMBL" id="JAUUTY010000004">
    <property type="protein sequence ID" value="KAK1647056.1"/>
    <property type="molecule type" value="Genomic_DNA"/>
</dbReference>
<evidence type="ECO:0000313" key="1">
    <source>
        <dbReference type="EMBL" id="KAK1647056.1"/>
    </source>
</evidence>
<dbReference type="PANTHER" id="PTHR33070">
    <property type="entry name" value="OS06G0725500 PROTEIN"/>
    <property type="match status" value="1"/>
</dbReference>
<keyword evidence="2" id="KW-1185">Reference proteome</keyword>